<name>A0A1H6X918_9EURY</name>
<dbReference type="InterPro" id="IPR055985">
    <property type="entry name" value="DUF7563"/>
</dbReference>
<keyword evidence="2" id="KW-1185">Reference proteome</keyword>
<sequence length="64" mass="7278">MDTLQIENNRNKHHSRQRVCQNCGEYVTKQFVRVFGTNDGSLYGCMNCSTGRELRNGGGKRPSQ</sequence>
<dbReference type="AlphaFoldDB" id="A0A1H6X918"/>
<dbReference type="Pfam" id="PF24444">
    <property type="entry name" value="DUF7563"/>
    <property type="match status" value="1"/>
</dbReference>
<dbReference type="Proteomes" id="UP000198888">
    <property type="component" value="Unassembled WGS sequence"/>
</dbReference>
<dbReference type="KEGG" id="hae:halTADL_1573"/>
<proteinExistence type="predicted"/>
<dbReference type="OrthoDB" id="195311at2157"/>
<dbReference type="GeneID" id="99989297"/>
<protein>
    <submittedName>
        <fullName evidence="1">Uncharacterized protein</fullName>
    </submittedName>
</protein>
<gene>
    <name evidence="1" type="ORF">SAMN05444271_13619</name>
</gene>
<dbReference type="RefSeq" id="WP_079892148.1">
    <property type="nucleotide sequence ID" value="NZ_FNYR01000036.1"/>
</dbReference>
<evidence type="ECO:0000313" key="2">
    <source>
        <dbReference type="Proteomes" id="UP000198888"/>
    </source>
</evidence>
<accession>A0A1H6X918</accession>
<accession>A0A2H4Q1W8</accession>
<evidence type="ECO:0000313" key="1">
    <source>
        <dbReference type="EMBL" id="SEJ25628.1"/>
    </source>
</evidence>
<organism evidence="1 2">
    <name type="scientific">Halohasta litchfieldiae</name>
    <dbReference type="NCBI Taxonomy" id="1073996"/>
    <lineage>
        <taxon>Archaea</taxon>
        <taxon>Methanobacteriati</taxon>
        <taxon>Methanobacteriota</taxon>
        <taxon>Stenosarchaea group</taxon>
        <taxon>Halobacteria</taxon>
        <taxon>Halobacteriales</taxon>
        <taxon>Haloferacaceae</taxon>
        <taxon>Halohasta</taxon>
    </lineage>
</organism>
<reference evidence="1 2" key="1">
    <citation type="submission" date="2016-10" db="EMBL/GenBank/DDBJ databases">
        <authorList>
            <person name="de Groot N.N."/>
        </authorList>
    </citation>
    <scope>NUCLEOTIDE SEQUENCE [LARGE SCALE GENOMIC DNA]</scope>
    <source>
        <strain evidence="1 2">DSM 22187</strain>
    </source>
</reference>
<dbReference type="STRING" id="1073996.SAMN05444271_13619"/>
<dbReference type="EMBL" id="FNYR01000036">
    <property type="protein sequence ID" value="SEJ25628.1"/>
    <property type="molecule type" value="Genomic_DNA"/>
</dbReference>